<dbReference type="InterPro" id="IPR036291">
    <property type="entry name" value="NAD(P)-bd_dom_sf"/>
</dbReference>
<dbReference type="InterPro" id="IPR014189">
    <property type="entry name" value="Quinone_OxRdtase_PIG3"/>
</dbReference>
<dbReference type="SUPFAM" id="SSF51735">
    <property type="entry name" value="NAD(P)-binding Rossmann-fold domains"/>
    <property type="match status" value="1"/>
</dbReference>
<protein>
    <submittedName>
        <fullName evidence="5">Putative NAD(P)H quinone oxidoreductase, PIG3 family</fullName>
    </submittedName>
</protein>
<dbReference type="Pfam" id="PF08240">
    <property type="entry name" value="ADH_N"/>
    <property type="match status" value="1"/>
</dbReference>
<dbReference type="STRING" id="1344003.SAMN05445060_3915"/>
<dbReference type="NCBIfam" id="TIGR02824">
    <property type="entry name" value="quinone_pig3"/>
    <property type="match status" value="1"/>
</dbReference>
<evidence type="ECO:0000313" key="6">
    <source>
        <dbReference type="Proteomes" id="UP000186218"/>
    </source>
</evidence>
<feature type="domain" description="Enoyl reductase (ER)" evidence="4">
    <location>
        <begin position="10"/>
        <end position="323"/>
    </location>
</feature>
<keyword evidence="6" id="KW-1185">Reference proteome</keyword>
<feature type="region of interest" description="Disordered" evidence="3">
    <location>
        <begin position="1"/>
        <end position="24"/>
    </location>
</feature>
<dbReference type="Pfam" id="PF00107">
    <property type="entry name" value="ADH_zinc_N"/>
    <property type="match status" value="1"/>
</dbReference>
<dbReference type="InterPro" id="IPR011032">
    <property type="entry name" value="GroES-like_sf"/>
</dbReference>
<keyword evidence="2" id="KW-0560">Oxidoreductase</keyword>
<dbReference type="OrthoDB" id="9780520at2"/>
<dbReference type="EMBL" id="FTNT01000014">
    <property type="protein sequence ID" value="SIS22172.1"/>
    <property type="molecule type" value="Genomic_DNA"/>
</dbReference>
<evidence type="ECO:0000259" key="4">
    <source>
        <dbReference type="SMART" id="SM00829"/>
    </source>
</evidence>
<evidence type="ECO:0000256" key="1">
    <source>
        <dbReference type="ARBA" id="ARBA00022857"/>
    </source>
</evidence>
<dbReference type="RefSeq" id="WP_076482736.1">
    <property type="nucleotide sequence ID" value="NZ_FTNT01000014.1"/>
</dbReference>
<keyword evidence="1" id="KW-0521">NADP</keyword>
<dbReference type="GO" id="GO:0070402">
    <property type="term" value="F:NADPH binding"/>
    <property type="evidence" value="ECO:0007669"/>
    <property type="project" value="TreeGrafter"/>
</dbReference>
<dbReference type="InterPro" id="IPR020843">
    <property type="entry name" value="ER"/>
</dbReference>
<dbReference type="SUPFAM" id="SSF50129">
    <property type="entry name" value="GroES-like"/>
    <property type="match status" value="1"/>
</dbReference>
<dbReference type="SMART" id="SM00829">
    <property type="entry name" value="PKS_ER"/>
    <property type="match status" value="1"/>
</dbReference>
<dbReference type="AlphaFoldDB" id="A0A1N7HBH0"/>
<dbReference type="CDD" id="cd05276">
    <property type="entry name" value="p53_inducible_oxidoreductase"/>
    <property type="match status" value="1"/>
</dbReference>
<proteinExistence type="predicted"/>
<dbReference type="PANTHER" id="PTHR48106">
    <property type="entry name" value="QUINONE OXIDOREDUCTASE PIG3-RELATED"/>
    <property type="match status" value="1"/>
</dbReference>
<accession>A0A1N7HBH0</accession>
<gene>
    <name evidence="5" type="ORF">SAMN05445060_3915</name>
</gene>
<dbReference type="InterPro" id="IPR013154">
    <property type="entry name" value="ADH-like_N"/>
</dbReference>
<dbReference type="PANTHER" id="PTHR48106:SF8">
    <property type="entry name" value="OS02G0805600 PROTEIN"/>
    <property type="match status" value="1"/>
</dbReference>
<name>A0A1N7HBH0_9NOCA</name>
<dbReference type="Proteomes" id="UP000186218">
    <property type="component" value="Unassembled WGS sequence"/>
</dbReference>
<dbReference type="Gene3D" id="3.40.50.720">
    <property type="entry name" value="NAD(P)-binding Rossmann-like Domain"/>
    <property type="match status" value="1"/>
</dbReference>
<organism evidence="5 6">
    <name type="scientific">Williamsia sterculiae</name>
    <dbReference type="NCBI Taxonomy" id="1344003"/>
    <lineage>
        <taxon>Bacteria</taxon>
        <taxon>Bacillati</taxon>
        <taxon>Actinomycetota</taxon>
        <taxon>Actinomycetes</taxon>
        <taxon>Mycobacteriales</taxon>
        <taxon>Nocardiaceae</taxon>
        <taxon>Williamsia</taxon>
    </lineage>
</organism>
<evidence type="ECO:0000313" key="5">
    <source>
        <dbReference type="EMBL" id="SIS22172.1"/>
    </source>
</evidence>
<reference evidence="5 6" key="1">
    <citation type="submission" date="2017-01" db="EMBL/GenBank/DDBJ databases">
        <authorList>
            <person name="Mah S.A."/>
            <person name="Swanson W.J."/>
            <person name="Moy G.W."/>
            <person name="Vacquier V.D."/>
        </authorList>
    </citation>
    <scope>NUCLEOTIDE SEQUENCE [LARGE SCALE GENOMIC DNA]</scope>
    <source>
        <strain evidence="5 6">CPCC 203464</strain>
    </source>
</reference>
<evidence type="ECO:0000256" key="3">
    <source>
        <dbReference type="SAM" id="MobiDB-lite"/>
    </source>
</evidence>
<dbReference type="InterPro" id="IPR013149">
    <property type="entry name" value="ADH-like_C"/>
</dbReference>
<dbReference type="GO" id="GO:0016651">
    <property type="term" value="F:oxidoreductase activity, acting on NAD(P)H"/>
    <property type="evidence" value="ECO:0007669"/>
    <property type="project" value="TreeGrafter"/>
</dbReference>
<evidence type="ECO:0000256" key="2">
    <source>
        <dbReference type="ARBA" id="ARBA00023002"/>
    </source>
</evidence>
<dbReference type="Gene3D" id="3.90.180.10">
    <property type="entry name" value="Medium-chain alcohol dehydrogenases, catalytic domain"/>
    <property type="match status" value="1"/>
</dbReference>
<sequence>MSAITLNEFGGPENLTESTVQRPEPGPGEVLIEVAAAALNRADLMQRQGHYPPPPGASDILGLEVSGRIAALGPQVDNWSVGDEVCALLSGGGYAEFAVAPTTQLFHVPETVGLVDSAALPEVACTVVSNLDMTAHLQPGELALLHGGSSGIGTFGIQFARARGAIVATTARTADKLTLCAGLGATVLIDYTDDDFVQRVQEKGGADVILDMVGAKYLSRNVDALAPDGRLVVIGLQGGATAEIDLGKLLRIRGTLAATNLRGRPTTGPHSKADVVARTTELAWPLIESRQIAPVVGTTFPMSEAAAAHEYLAGGDAVGKILLVR</sequence>